<accession>A0ABQ3IKR8</accession>
<dbReference type="PANTHER" id="PTHR33930">
    <property type="entry name" value="ALKYL HYDROPEROXIDE REDUCTASE AHPD"/>
    <property type="match status" value="1"/>
</dbReference>
<dbReference type="PANTHER" id="PTHR33930:SF2">
    <property type="entry name" value="BLR3452 PROTEIN"/>
    <property type="match status" value="1"/>
</dbReference>
<evidence type="ECO:0000313" key="3">
    <source>
        <dbReference type="Proteomes" id="UP000605897"/>
    </source>
</evidence>
<name>A0ABQ3IKR8_9PSEU</name>
<reference evidence="3" key="1">
    <citation type="journal article" date="2019" name="Int. J. Syst. Evol. Microbiol.">
        <title>The Global Catalogue of Microorganisms (GCM) 10K type strain sequencing project: providing services to taxonomists for standard genome sequencing and annotation.</title>
        <authorList>
            <consortium name="The Broad Institute Genomics Platform"/>
            <consortium name="The Broad Institute Genome Sequencing Center for Infectious Disease"/>
            <person name="Wu L."/>
            <person name="Ma J."/>
        </authorList>
    </citation>
    <scope>NUCLEOTIDE SEQUENCE [LARGE SCALE GENOMIC DNA]</scope>
    <source>
        <strain evidence="3">CGMCC 4.7677</strain>
    </source>
</reference>
<dbReference type="Pfam" id="PF02627">
    <property type="entry name" value="CMD"/>
    <property type="match status" value="1"/>
</dbReference>
<feature type="domain" description="Carboxymuconolactone decarboxylase-like" evidence="1">
    <location>
        <begin position="27"/>
        <end position="108"/>
    </location>
</feature>
<dbReference type="RefSeq" id="WP_191243674.1">
    <property type="nucleotide sequence ID" value="NZ_BNAU01000001.1"/>
</dbReference>
<evidence type="ECO:0000313" key="2">
    <source>
        <dbReference type="EMBL" id="GHE84365.1"/>
    </source>
</evidence>
<keyword evidence="3" id="KW-1185">Reference proteome</keyword>
<dbReference type="Gene3D" id="1.20.1290.10">
    <property type="entry name" value="AhpD-like"/>
    <property type="match status" value="1"/>
</dbReference>
<comment type="caution">
    <text evidence="2">The sequence shown here is derived from an EMBL/GenBank/DDBJ whole genome shotgun (WGS) entry which is preliminary data.</text>
</comment>
<dbReference type="NCBIfam" id="TIGR00778">
    <property type="entry name" value="ahpD_dom"/>
    <property type="match status" value="1"/>
</dbReference>
<dbReference type="SUPFAM" id="SSF69118">
    <property type="entry name" value="AhpD-like"/>
    <property type="match status" value="1"/>
</dbReference>
<organism evidence="2 3">
    <name type="scientific">Amycolatopsis deserti</name>
    <dbReference type="NCBI Taxonomy" id="185696"/>
    <lineage>
        <taxon>Bacteria</taxon>
        <taxon>Bacillati</taxon>
        <taxon>Actinomycetota</taxon>
        <taxon>Actinomycetes</taxon>
        <taxon>Pseudonocardiales</taxon>
        <taxon>Pseudonocardiaceae</taxon>
        <taxon>Amycolatopsis</taxon>
    </lineage>
</organism>
<protein>
    <recommendedName>
        <fullName evidence="1">Carboxymuconolactone decarboxylase-like domain-containing protein</fullName>
    </recommendedName>
</protein>
<proteinExistence type="predicted"/>
<dbReference type="InterPro" id="IPR004675">
    <property type="entry name" value="AhpD_core"/>
</dbReference>
<dbReference type="InterPro" id="IPR003779">
    <property type="entry name" value="CMD-like"/>
</dbReference>
<dbReference type="EMBL" id="BNAU01000001">
    <property type="protein sequence ID" value="GHE84365.1"/>
    <property type="molecule type" value="Genomic_DNA"/>
</dbReference>
<dbReference type="Proteomes" id="UP000605897">
    <property type="component" value="Unassembled WGS sequence"/>
</dbReference>
<sequence length="117" mass="11735">MAESVSETVRAFSEGIRGLAKESATGAVMKAFHAMHQAAVAPGALETSTKELLALAIAIATQCDGCIAWHVTNAIKAGATRDQVLETIGVAVMMGGGPATYYGSKAAAALESALAGA</sequence>
<dbReference type="InterPro" id="IPR029032">
    <property type="entry name" value="AhpD-like"/>
</dbReference>
<evidence type="ECO:0000259" key="1">
    <source>
        <dbReference type="Pfam" id="PF02627"/>
    </source>
</evidence>
<gene>
    <name evidence="2" type="ORF">GCM10017786_15020</name>
</gene>